<dbReference type="InterPro" id="IPR011701">
    <property type="entry name" value="MFS"/>
</dbReference>
<dbReference type="RefSeq" id="WP_307685028.1">
    <property type="nucleotide sequence ID" value="NZ_JAUSRD010000005.1"/>
</dbReference>
<keyword evidence="4 6" id="KW-1133">Transmembrane helix</keyword>
<dbReference type="PANTHER" id="PTHR43124:SF10">
    <property type="entry name" value="PURINE EFFLUX PUMP PBUE"/>
    <property type="match status" value="1"/>
</dbReference>
<evidence type="ECO:0000256" key="4">
    <source>
        <dbReference type="ARBA" id="ARBA00022989"/>
    </source>
</evidence>
<feature type="transmembrane region" description="Helical" evidence="6">
    <location>
        <begin position="25"/>
        <end position="50"/>
    </location>
</feature>
<feature type="transmembrane region" description="Helical" evidence="6">
    <location>
        <begin position="292"/>
        <end position="309"/>
    </location>
</feature>
<name>A0AAW8D0N9_9BURK</name>
<dbReference type="GO" id="GO:0005886">
    <property type="term" value="C:plasma membrane"/>
    <property type="evidence" value="ECO:0007669"/>
    <property type="project" value="UniProtKB-SubCell"/>
</dbReference>
<proteinExistence type="predicted"/>
<feature type="transmembrane region" description="Helical" evidence="6">
    <location>
        <begin position="259"/>
        <end position="280"/>
    </location>
</feature>
<dbReference type="CDD" id="cd17324">
    <property type="entry name" value="MFS_NepI_like"/>
    <property type="match status" value="1"/>
</dbReference>
<dbReference type="PANTHER" id="PTHR43124">
    <property type="entry name" value="PURINE EFFLUX PUMP PBUE"/>
    <property type="match status" value="1"/>
</dbReference>
<dbReference type="EMBL" id="JAUSRD010000005">
    <property type="protein sequence ID" value="MDP9893523.1"/>
    <property type="molecule type" value="Genomic_DNA"/>
</dbReference>
<evidence type="ECO:0000256" key="2">
    <source>
        <dbReference type="ARBA" id="ARBA00022475"/>
    </source>
</evidence>
<dbReference type="GO" id="GO:0022857">
    <property type="term" value="F:transmembrane transporter activity"/>
    <property type="evidence" value="ECO:0007669"/>
    <property type="project" value="InterPro"/>
</dbReference>
<evidence type="ECO:0000259" key="7">
    <source>
        <dbReference type="PROSITE" id="PS50850"/>
    </source>
</evidence>
<comment type="subcellular location">
    <subcellularLocation>
        <location evidence="1">Cell membrane</location>
        <topology evidence="1">Multi-pass membrane protein</topology>
    </subcellularLocation>
</comment>
<evidence type="ECO:0000256" key="6">
    <source>
        <dbReference type="SAM" id="Phobius"/>
    </source>
</evidence>
<organism evidence="8 9">
    <name type="scientific">Variovorax boronicumulans</name>
    <dbReference type="NCBI Taxonomy" id="436515"/>
    <lineage>
        <taxon>Bacteria</taxon>
        <taxon>Pseudomonadati</taxon>
        <taxon>Pseudomonadota</taxon>
        <taxon>Betaproteobacteria</taxon>
        <taxon>Burkholderiales</taxon>
        <taxon>Comamonadaceae</taxon>
        <taxon>Variovorax</taxon>
    </lineage>
</organism>
<dbReference type="InterPro" id="IPR036259">
    <property type="entry name" value="MFS_trans_sf"/>
</dbReference>
<evidence type="ECO:0000256" key="5">
    <source>
        <dbReference type="ARBA" id="ARBA00023136"/>
    </source>
</evidence>
<feature type="transmembrane region" description="Helical" evidence="6">
    <location>
        <begin position="354"/>
        <end position="372"/>
    </location>
</feature>
<feature type="transmembrane region" description="Helical" evidence="6">
    <location>
        <begin position="179"/>
        <end position="202"/>
    </location>
</feature>
<dbReference type="InterPro" id="IPR020846">
    <property type="entry name" value="MFS_dom"/>
</dbReference>
<dbReference type="PROSITE" id="PS50850">
    <property type="entry name" value="MFS"/>
    <property type="match status" value="1"/>
</dbReference>
<feature type="transmembrane region" description="Helical" evidence="6">
    <location>
        <begin position="378"/>
        <end position="400"/>
    </location>
</feature>
<reference evidence="8" key="1">
    <citation type="submission" date="2023-07" db="EMBL/GenBank/DDBJ databases">
        <title>Sorghum-associated microbial communities from plants grown in Nebraska, USA.</title>
        <authorList>
            <person name="Schachtman D."/>
        </authorList>
    </citation>
    <scope>NUCLEOTIDE SEQUENCE</scope>
    <source>
        <strain evidence="8">DS3754</strain>
    </source>
</reference>
<keyword evidence="5 6" id="KW-0472">Membrane</keyword>
<feature type="transmembrane region" description="Helical" evidence="6">
    <location>
        <begin position="115"/>
        <end position="137"/>
    </location>
</feature>
<dbReference type="Pfam" id="PF07690">
    <property type="entry name" value="MFS_1"/>
    <property type="match status" value="1"/>
</dbReference>
<evidence type="ECO:0000313" key="8">
    <source>
        <dbReference type="EMBL" id="MDP9893523.1"/>
    </source>
</evidence>
<dbReference type="Proteomes" id="UP001242045">
    <property type="component" value="Unassembled WGS sequence"/>
</dbReference>
<dbReference type="InterPro" id="IPR050189">
    <property type="entry name" value="MFS_Efflux_Transporters"/>
</dbReference>
<evidence type="ECO:0000256" key="3">
    <source>
        <dbReference type="ARBA" id="ARBA00022692"/>
    </source>
</evidence>
<dbReference type="Gene3D" id="1.20.1250.20">
    <property type="entry name" value="MFS general substrate transporter like domains"/>
    <property type="match status" value="1"/>
</dbReference>
<evidence type="ECO:0000313" key="9">
    <source>
        <dbReference type="Proteomes" id="UP001242045"/>
    </source>
</evidence>
<evidence type="ECO:0000256" key="1">
    <source>
        <dbReference type="ARBA" id="ARBA00004651"/>
    </source>
</evidence>
<protein>
    <submittedName>
        <fullName evidence="8">MFS family arabinose efflux permease</fullName>
    </submittedName>
</protein>
<feature type="transmembrane region" description="Helical" evidence="6">
    <location>
        <begin position="90"/>
        <end position="109"/>
    </location>
</feature>
<feature type="transmembrane region" description="Helical" evidence="6">
    <location>
        <begin position="149"/>
        <end position="173"/>
    </location>
</feature>
<sequence length="419" mass="42105">MNTEPVASPQAQPAERLPERLPVGLAWLALGAFAIGTESFMVAGLLPVLATDLQVSATRAGQLVLLFALSYAIGSPLMAALFARFGRRPLLIASLGAFSGLTLAASMAHGFAQLALARVALGLVAGVFLPTASAVAASMVSPALRGRALAIVSGGGTVAVALGVPLGAWIAGWGGWRTAYLLIAAVAALATWGLAAGLPRGLASAPAASARTPSFSVAREPGVLPALLTTMLWATGGFSFYTYIAPFLSGTLDFGVEGVSGVFFAIGIAAAIGTAAGGWATDRFGADRMAQGFALMLVVILGGLSFSAQMLSRELALPLIVGLSALWGFAGWGFGPAQAVRLIRLAPERAPMTLSLNASAVYLGIAAGSGLGGVVIEWVGVGAVGWAGAVCQLAGLGLMLRAAHKSRTALSSPTSPLAA</sequence>
<gene>
    <name evidence="8" type="ORF">J2W31_002638</name>
</gene>
<dbReference type="AlphaFoldDB" id="A0AAW8D0N9"/>
<feature type="transmembrane region" description="Helical" evidence="6">
    <location>
        <begin position="62"/>
        <end position="83"/>
    </location>
</feature>
<feature type="domain" description="Major facilitator superfamily (MFS) profile" evidence="7">
    <location>
        <begin position="24"/>
        <end position="407"/>
    </location>
</feature>
<feature type="transmembrane region" description="Helical" evidence="6">
    <location>
        <begin position="223"/>
        <end position="244"/>
    </location>
</feature>
<comment type="caution">
    <text evidence="8">The sequence shown here is derived from an EMBL/GenBank/DDBJ whole genome shotgun (WGS) entry which is preliminary data.</text>
</comment>
<dbReference type="SUPFAM" id="SSF103473">
    <property type="entry name" value="MFS general substrate transporter"/>
    <property type="match status" value="1"/>
</dbReference>
<keyword evidence="3 6" id="KW-0812">Transmembrane</keyword>
<keyword evidence="2" id="KW-1003">Cell membrane</keyword>
<accession>A0AAW8D0N9</accession>
<feature type="transmembrane region" description="Helical" evidence="6">
    <location>
        <begin position="315"/>
        <end position="334"/>
    </location>
</feature>